<sequence length="124" mass="13187">MNPPGGFSAAWNVMVAISVATTMSVPGVSRYSSCLTRGFWCRLARGSSTAAGGGSFSSAAVLPPAARIVSPSAMSPYCSFGDSSRTSKGVRPLRLTEFTSTDGLLSMNFIVYYIKYCYCDPKRN</sequence>
<accession>A0AAX6FT23</accession>
<evidence type="ECO:0000313" key="2">
    <source>
        <dbReference type="EMBL" id="KAJ6819344.1"/>
    </source>
</evidence>
<reference evidence="1" key="2">
    <citation type="submission" date="2023-04" db="EMBL/GenBank/DDBJ databases">
        <authorList>
            <person name="Bruccoleri R.E."/>
            <person name="Oakeley E.J."/>
            <person name="Faust A.-M."/>
            <person name="Dessus-Babus S."/>
            <person name="Altorfer M."/>
            <person name="Burckhardt D."/>
            <person name="Oertli M."/>
            <person name="Naumann U."/>
            <person name="Petersen F."/>
            <person name="Wong J."/>
        </authorList>
    </citation>
    <scope>NUCLEOTIDE SEQUENCE</scope>
    <source>
        <strain evidence="1">GSM-AAB239-AS_SAM_17_03QT</strain>
        <tissue evidence="1">Leaf</tissue>
    </source>
</reference>
<dbReference type="EMBL" id="JANAVB010001997">
    <property type="protein sequence ID" value="KAJ6851982.1"/>
    <property type="molecule type" value="Genomic_DNA"/>
</dbReference>
<name>A0AAX6FT23_IRIPA</name>
<evidence type="ECO:0000313" key="5">
    <source>
        <dbReference type="Proteomes" id="UP001140949"/>
    </source>
</evidence>
<dbReference type="EMBL" id="JANAVB010026200">
    <property type="protein sequence ID" value="KAJ6819344.1"/>
    <property type="molecule type" value="Genomic_DNA"/>
</dbReference>
<dbReference type="EMBL" id="JANAVB010021997">
    <property type="protein sequence ID" value="KAJ6824602.1"/>
    <property type="molecule type" value="Genomic_DNA"/>
</dbReference>
<dbReference type="AlphaFoldDB" id="A0AAX6FT23"/>
<gene>
    <name evidence="4" type="ORF">M6B38_257195</name>
    <name evidence="3" type="ORF">M6B38_382245</name>
    <name evidence="1" type="ORF">M6B38_402690</name>
    <name evidence="2" type="ORF">M6B38_402695</name>
</gene>
<protein>
    <submittedName>
        <fullName evidence="4">Ankyrin repeat-containing protein</fullName>
    </submittedName>
    <submittedName>
        <fullName evidence="2">PITH domain-containing protein</fullName>
    </submittedName>
    <submittedName>
        <fullName evidence="1">UPF0235 proteinisoform X1</fullName>
    </submittedName>
    <submittedName>
        <fullName evidence="3">UPF0481 protein</fullName>
    </submittedName>
</protein>
<dbReference type="Proteomes" id="UP001140949">
    <property type="component" value="Unassembled WGS sequence"/>
</dbReference>
<keyword evidence="5" id="KW-1185">Reference proteome</keyword>
<organism evidence="1 5">
    <name type="scientific">Iris pallida</name>
    <name type="common">Sweet iris</name>
    <dbReference type="NCBI Taxonomy" id="29817"/>
    <lineage>
        <taxon>Eukaryota</taxon>
        <taxon>Viridiplantae</taxon>
        <taxon>Streptophyta</taxon>
        <taxon>Embryophyta</taxon>
        <taxon>Tracheophyta</taxon>
        <taxon>Spermatophyta</taxon>
        <taxon>Magnoliopsida</taxon>
        <taxon>Liliopsida</taxon>
        <taxon>Asparagales</taxon>
        <taxon>Iridaceae</taxon>
        <taxon>Iridoideae</taxon>
        <taxon>Irideae</taxon>
        <taxon>Iris</taxon>
    </lineage>
</organism>
<dbReference type="EMBL" id="JANAVB010026200">
    <property type="protein sequence ID" value="KAJ6819343.1"/>
    <property type="molecule type" value="Genomic_DNA"/>
</dbReference>
<evidence type="ECO:0000313" key="4">
    <source>
        <dbReference type="EMBL" id="KAJ6851982.1"/>
    </source>
</evidence>
<reference evidence="1" key="1">
    <citation type="journal article" date="2023" name="GigaByte">
        <title>Genome assembly of the bearded iris, Iris pallida Lam.</title>
        <authorList>
            <person name="Bruccoleri R.E."/>
            <person name="Oakeley E.J."/>
            <person name="Faust A.M.E."/>
            <person name="Altorfer M."/>
            <person name="Dessus-Babus S."/>
            <person name="Burckhardt D."/>
            <person name="Oertli M."/>
            <person name="Naumann U."/>
            <person name="Petersen F."/>
            <person name="Wong J."/>
        </authorList>
    </citation>
    <scope>NUCLEOTIDE SEQUENCE</scope>
    <source>
        <strain evidence="1">GSM-AAB239-AS_SAM_17_03QT</strain>
    </source>
</reference>
<evidence type="ECO:0000313" key="1">
    <source>
        <dbReference type="EMBL" id="KAJ6819343.1"/>
    </source>
</evidence>
<evidence type="ECO:0000313" key="3">
    <source>
        <dbReference type="EMBL" id="KAJ6824602.1"/>
    </source>
</evidence>
<comment type="caution">
    <text evidence="1">The sequence shown here is derived from an EMBL/GenBank/DDBJ whole genome shotgun (WGS) entry which is preliminary data.</text>
</comment>
<proteinExistence type="predicted"/>